<dbReference type="GO" id="GO:0022625">
    <property type="term" value="C:cytosolic large ribosomal subunit"/>
    <property type="evidence" value="ECO:0007669"/>
    <property type="project" value="TreeGrafter"/>
</dbReference>
<evidence type="ECO:0000256" key="3">
    <source>
        <dbReference type="ARBA" id="ARBA00023274"/>
    </source>
</evidence>
<dbReference type="PROSITE" id="PS01167">
    <property type="entry name" value="RIBOSOMAL_L17"/>
    <property type="match status" value="1"/>
</dbReference>
<reference evidence="8" key="1">
    <citation type="submission" date="2020-10" db="EMBL/GenBank/DDBJ databases">
        <authorList>
            <person name="Gilroy R."/>
        </authorList>
    </citation>
    <scope>NUCLEOTIDE SEQUENCE</scope>
    <source>
        <strain evidence="8">ChiHjej12B11-29160</strain>
    </source>
</reference>
<keyword evidence="2 5" id="KW-0689">Ribosomal protein</keyword>
<organism evidence="8 9">
    <name type="scientific">Candidatus Coprovicinus avistercoris</name>
    <dbReference type="NCBI Taxonomy" id="2840754"/>
    <lineage>
        <taxon>Bacteria</taxon>
        <taxon>Bacillati</taxon>
        <taxon>Actinomycetota</taxon>
        <taxon>Coriobacteriia</taxon>
        <taxon>Coriobacteriales</taxon>
        <taxon>Coriobacteriaceae</taxon>
        <taxon>Coriobacteriaceae incertae sedis</taxon>
        <taxon>Candidatus Coprovicinus</taxon>
    </lineage>
</organism>
<evidence type="ECO:0000256" key="5">
    <source>
        <dbReference type="RuleBase" id="RU000660"/>
    </source>
</evidence>
<dbReference type="Proteomes" id="UP000824078">
    <property type="component" value="Unassembled WGS sequence"/>
</dbReference>
<comment type="similarity">
    <text evidence="1 5">Belongs to the bacterial ribosomal protein bL17 family.</text>
</comment>
<sequence>MRHNKKRGMKLGTDASHTKAMKKSLVASLLANDRIKTTTPRAKAIRTDVDRVITWAKRGDLHSRRLAIAKVGDAQLVSEIFSKAEQGLWDGRDGGYTRIFKLGNRKGDGAEISIIEIVNEPVAAKKPAGKTEVKKVAAPAEEKAEEATEEVSEEETAEEQAE</sequence>
<dbReference type="InterPro" id="IPR000456">
    <property type="entry name" value="Ribosomal_bL17"/>
</dbReference>
<dbReference type="Pfam" id="PF01196">
    <property type="entry name" value="Ribosomal_L17"/>
    <property type="match status" value="1"/>
</dbReference>
<dbReference type="GO" id="GO:0003735">
    <property type="term" value="F:structural constituent of ribosome"/>
    <property type="evidence" value="ECO:0007669"/>
    <property type="project" value="InterPro"/>
</dbReference>
<dbReference type="EMBL" id="DVMQ01000017">
    <property type="protein sequence ID" value="HIU24376.1"/>
    <property type="molecule type" value="Genomic_DNA"/>
</dbReference>
<evidence type="ECO:0000256" key="7">
    <source>
        <dbReference type="SAM" id="MobiDB-lite"/>
    </source>
</evidence>
<comment type="caution">
    <text evidence="8">The sequence shown here is derived from an EMBL/GenBank/DDBJ whole genome shotgun (WGS) entry which is preliminary data.</text>
</comment>
<evidence type="ECO:0000256" key="1">
    <source>
        <dbReference type="ARBA" id="ARBA00008777"/>
    </source>
</evidence>
<evidence type="ECO:0000313" key="8">
    <source>
        <dbReference type="EMBL" id="HIU24376.1"/>
    </source>
</evidence>
<dbReference type="SUPFAM" id="SSF64263">
    <property type="entry name" value="Prokaryotic ribosomal protein L17"/>
    <property type="match status" value="1"/>
</dbReference>
<dbReference type="Gene3D" id="3.90.1030.10">
    <property type="entry name" value="Ribosomal protein L17"/>
    <property type="match status" value="1"/>
</dbReference>
<keyword evidence="3 5" id="KW-0687">Ribonucleoprotein</keyword>
<dbReference type="AlphaFoldDB" id="A0A9D1HX78"/>
<evidence type="ECO:0000256" key="6">
    <source>
        <dbReference type="RuleBase" id="RU000661"/>
    </source>
</evidence>
<dbReference type="PANTHER" id="PTHR14413:SF16">
    <property type="entry name" value="LARGE RIBOSOMAL SUBUNIT PROTEIN BL17M"/>
    <property type="match status" value="1"/>
</dbReference>
<feature type="region of interest" description="Disordered" evidence="7">
    <location>
        <begin position="126"/>
        <end position="162"/>
    </location>
</feature>
<gene>
    <name evidence="8" type="primary">rplQ</name>
    <name evidence="8" type="ORF">IAD17_05595</name>
</gene>
<reference evidence="8" key="2">
    <citation type="journal article" date="2021" name="PeerJ">
        <title>Extensive microbial diversity within the chicken gut microbiome revealed by metagenomics and culture.</title>
        <authorList>
            <person name="Gilroy R."/>
            <person name="Ravi A."/>
            <person name="Getino M."/>
            <person name="Pursley I."/>
            <person name="Horton D.L."/>
            <person name="Alikhan N.F."/>
            <person name="Baker D."/>
            <person name="Gharbi K."/>
            <person name="Hall N."/>
            <person name="Watson M."/>
            <person name="Adriaenssens E.M."/>
            <person name="Foster-Nyarko E."/>
            <person name="Jarju S."/>
            <person name="Secka A."/>
            <person name="Antonio M."/>
            <person name="Oren A."/>
            <person name="Chaudhuri R.R."/>
            <person name="La Ragione R."/>
            <person name="Hildebrand F."/>
            <person name="Pallen M.J."/>
        </authorList>
    </citation>
    <scope>NUCLEOTIDE SEQUENCE</scope>
    <source>
        <strain evidence="8">ChiHjej12B11-29160</strain>
    </source>
</reference>
<dbReference type="PANTHER" id="PTHR14413">
    <property type="entry name" value="RIBOSOMAL PROTEIN L17"/>
    <property type="match status" value="1"/>
</dbReference>
<dbReference type="NCBIfam" id="TIGR00059">
    <property type="entry name" value="L17"/>
    <property type="match status" value="1"/>
</dbReference>
<proteinExistence type="inferred from homology"/>
<evidence type="ECO:0000313" key="9">
    <source>
        <dbReference type="Proteomes" id="UP000824078"/>
    </source>
</evidence>
<feature type="compositionally biased region" description="Basic and acidic residues" evidence="7">
    <location>
        <begin position="129"/>
        <end position="146"/>
    </location>
</feature>
<name>A0A9D1HX78_9ACTN</name>
<evidence type="ECO:0000256" key="4">
    <source>
        <dbReference type="ARBA" id="ARBA00035494"/>
    </source>
</evidence>
<dbReference type="InterPro" id="IPR047859">
    <property type="entry name" value="Ribosomal_bL17_CS"/>
</dbReference>
<evidence type="ECO:0000256" key="2">
    <source>
        <dbReference type="ARBA" id="ARBA00022980"/>
    </source>
</evidence>
<protein>
    <recommendedName>
        <fullName evidence="4 6">50S ribosomal protein L17</fullName>
    </recommendedName>
</protein>
<feature type="compositionally biased region" description="Acidic residues" evidence="7">
    <location>
        <begin position="147"/>
        <end position="162"/>
    </location>
</feature>
<accession>A0A9D1HX78</accession>
<dbReference type="InterPro" id="IPR036373">
    <property type="entry name" value="Ribosomal_bL17_sf"/>
</dbReference>
<dbReference type="GO" id="GO:0006412">
    <property type="term" value="P:translation"/>
    <property type="evidence" value="ECO:0007669"/>
    <property type="project" value="InterPro"/>
</dbReference>